<reference evidence="1 2" key="1">
    <citation type="submission" date="2023-07" db="EMBL/GenBank/DDBJ databases">
        <title>Sorghum-associated microbial communities from plants grown in Nebraska, USA.</title>
        <authorList>
            <person name="Schachtman D."/>
        </authorList>
    </citation>
    <scope>NUCLEOTIDE SEQUENCE [LARGE SCALE GENOMIC DNA]</scope>
    <source>
        <strain evidence="1 2">DS1781</strain>
    </source>
</reference>
<dbReference type="EMBL" id="JAVDRF010000002">
    <property type="protein sequence ID" value="MDR6535561.1"/>
    <property type="molecule type" value="Genomic_DNA"/>
</dbReference>
<proteinExistence type="predicted"/>
<dbReference type="RefSeq" id="WP_309899748.1">
    <property type="nucleotide sequence ID" value="NZ_JAVDRF010000002.1"/>
</dbReference>
<gene>
    <name evidence="1" type="ORF">J2739_001321</name>
</gene>
<evidence type="ECO:0000313" key="2">
    <source>
        <dbReference type="Proteomes" id="UP001184230"/>
    </source>
</evidence>
<name>A0ABU1NCG0_9BURK</name>
<keyword evidence="2" id="KW-1185">Reference proteome</keyword>
<evidence type="ECO:0000313" key="1">
    <source>
        <dbReference type="EMBL" id="MDR6535561.1"/>
    </source>
</evidence>
<accession>A0ABU1NCG0</accession>
<comment type="caution">
    <text evidence="1">The sequence shown here is derived from an EMBL/GenBank/DDBJ whole genome shotgun (WGS) entry which is preliminary data.</text>
</comment>
<dbReference type="Proteomes" id="UP001184230">
    <property type="component" value="Unassembled WGS sequence"/>
</dbReference>
<protein>
    <submittedName>
        <fullName evidence="1">Uncharacterized protein</fullName>
    </submittedName>
</protein>
<organism evidence="1 2">
    <name type="scientific">Variovorax soli</name>
    <dbReference type="NCBI Taxonomy" id="376815"/>
    <lineage>
        <taxon>Bacteria</taxon>
        <taxon>Pseudomonadati</taxon>
        <taxon>Pseudomonadota</taxon>
        <taxon>Betaproteobacteria</taxon>
        <taxon>Burkholderiales</taxon>
        <taxon>Comamonadaceae</taxon>
        <taxon>Variovorax</taxon>
    </lineage>
</organism>
<sequence length="83" mass="9339">MESPDRDELEKLRASVVSSRAAVVAWRELLIESVGDRLCGSGEGPTPEQIQTLSSLERAEQQARERYVRCLVSTLLRGDRQPR</sequence>